<evidence type="ECO:0000313" key="1">
    <source>
        <dbReference type="EMBL" id="EUA13489.1"/>
    </source>
</evidence>
<dbReference type="PATRIC" id="fig|1299326.3.peg.4647"/>
<gene>
    <name evidence="1" type="ORF">I545_4822</name>
</gene>
<dbReference type="Proteomes" id="UP000020561">
    <property type="component" value="Unassembled WGS sequence"/>
</dbReference>
<sequence length="63" mass="7210">MGRVVSRSGSGYHCSDHSNRSLVQTILRTHSVTHLDAPRCLRESCSFVDAHRYPDHYIVQTIR</sequence>
<dbReference type="AlphaFoldDB" id="X7Z2B3"/>
<name>X7Z2B3_MYCKA</name>
<accession>X7Z2B3</accession>
<evidence type="ECO:0000313" key="2">
    <source>
        <dbReference type="Proteomes" id="UP000020561"/>
    </source>
</evidence>
<dbReference type="EMBL" id="JAOA01000008">
    <property type="protein sequence ID" value="EUA13489.1"/>
    <property type="molecule type" value="Genomic_DNA"/>
</dbReference>
<reference evidence="1 2" key="1">
    <citation type="submission" date="2013-12" db="EMBL/GenBank/DDBJ databases">
        <authorList>
            <person name="Brown-Elliot B."/>
            <person name="Wallace R."/>
            <person name="Lenaerts A."/>
            <person name="Ordway D."/>
            <person name="DeGroote M.A."/>
            <person name="Parker T."/>
            <person name="Sizemore C."/>
            <person name="Tallon L.J."/>
            <person name="Sadzewicz L.K."/>
            <person name="Sengamalay N."/>
            <person name="Fraser C.M."/>
            <person name="Hine E."/>
            <person name="Shefchek K.A."/>
            <person name="Das S.P."/>
            <person name="Tettelin H."/>
        </authorList>
    </citation>
    <scope>NUCLEOTIDE SEQUENCE [LARGE SCALE GENOMIC DNA]</scope>
    <source>
        <strain evidence="1 2">662</strain>
    </source>
</reference>
<proteinExistence type="predicted"/>
<protein>
    <submittedName>
        <fullName evidence="1">Uncharacterized protein</fullName>
    </submittedName>
</protein>
<comment type="caution">
    <text evidence="1">The sequence shown here is derived from an EMBL/GenBank/DDBJ whole genome shotgun (WGS) entry which is preliminary data.</text>
</comment>
<organism evidence="1 2">
    <name type="scientific">Mycobacterium kansasii 662</name>
    <dbReference type="NCBI Taxonomy" id="1299326"/>
    <lineage>
        <taxon>Bacteria</taxon>
        <taxon>Bacillati</taxon>
        <taxon>Actinomycetota</taxon>
        <taxon>Actinomycetes</taxon>
        <taxon>Mycobacteriales</taxon>
        <taxon>Mycobacteriaceae</taxon>
        <taxon>Mycobacterium</taxon>
    </lineage>
</organism>